<reference evidence="2" key="1">
    <citation type="journal article" date="2025" name="Foods">
        <title>Unveiling the Microbial Signatures of Arabica Coffee Cherries: Insights into Ripeness Specific Diversity, Functional Traits, and Implications for Quality and Safety.</title>
        <authorList>
            <consortium name="RefSeq"/>
            <person name="Tenea G.N."/>
            <person name="Cifuentes V."/>
            <person name="Reyes P."/>
            <person name="Cevallos-Vallejos M."/>
        </authorList>
    </citation>
    <scope>NUCLEOTIDE SEQUENCE [LARGE SCALE GENOMIC DNA]</scope>
</reference>
<keyword evidence="2" id="KW-1185">Reference proteome</keyword>
<evidence type="ECO:0000313" key="2">
    <source>
        <dbReference type="Proteomes" id="UP001652660"/>
    </source>
</evidence>
<name>A0A6P6W4P3_COFAR</name>
<dbReference type="GeneID" id="113729420"/>
<sequence length="101" mass="11378">MRYSENIAVWILVLLVSEMVLGTSAAAEGFDKQNVETAISIELGTTNSCVAVYEKQKTQRLNGKAAIDQKTHHIQGSHYIQDRGCQKLRPLFMLILMDYCM</sequence>
<organism evidence="2 3">
    <name type="scientific">Coffea arabica</name>
    <name type="common">Arabian coffee</name>
    <dbReference type="NCBI Taxonomy" id="13443"/>
    <lineage>
        <taxon>Eukaryota</taxon>
        <taxon>Viridiplantae</taxon>
        <taxon>Streptophyta</taxon>
        <taxon>Embryophyta</taxon>
        <taxon>Tracheophyta</taxon>
        <taxon>Spermatophyta</taxon>
        <taxon>Magnoliopsida</taxon>
        <taxon>eudicotyledons</taxon>
        <taxon>Gunneridae</taxon>
        <taxon>Pentapetalae</taxon>
        <taxon>asterids</taxon>
        <taxon>lamiids</taxon>
        <taxon>Gentianales</taxon>
        <taxon>Rubiaceae</taxon>
        <taxon>Ixoroideae</taxon>
        <taxon>Gardenieae complex</taxon>
        <taxon>Bertiereae - Coffeeae clade</taxon>
        <taxon>Coffeeae</taxon>
        <taxon>Coffea</taxon>
    </lineage>
</organism>
<proteinExistence type="predicted"/>
<keyword evidence="1" id="KW-0732">Signal</keyword>
<evidence type="ECO:0000256" key="1">
    <source>
        <dbReference type="SAM" id="SignalP"/>
    </source>
</evidence>
<feature type="chain" id="PRO_5028253461" evidence="1">
    <location>
        <begin position="27"/>
        <end position="101"/>
    </location>
</feature>
<accession>A0A6P6W4P3</accession>
<reference evidence="3" key="2">
    <citation type="submission" date="2025-08" db="UniProtKB">
        <authorList>
            <consortium name="RefSeq"/>
        </authorList>
    </citation>
    <scope>IDENTIFICATION</scope>
    <source>
        <tissue evidence="3">Leaves</tissue>
    </source>
</reference>
<dbReference type="Gene3D" id="3.30.420.40">
    <property type="match status" value="1"/>
</dbReference>
<gene>
    <name evidence="3" type="primary">LOC113729420</name>
</gene>
<dbReference type="Proteomes" id="UP001652660">
    <property type="component" value="Chromosome 2e"/>
</dbReference>
<dbReference type="AlphaFoldDB" id="A0A6P6W4P3"/>
<evidence type="ECO:0000313" key="3">
    <source>
        <dbReference type="RefSeq" id="XP_027109521.1"/>
    </source>
</evidence>
<feature type="signal peptide" evidence="1">
    <location>
        <begin position="1"/>
        <end position="26"/>
    </location>
</feature>
<dbReference type="RefSeq" id="XP_027109521.1">
    <property type="nucleotide sequence ID" value="XM_027253720.2"/>
</dbReference>
<protein>
    <submittedName>
        <fullName evidence="3">Uncharacterized protein isoform X1</fullName>
    </submittedName>
</protein>